<dbReference type="InterPro" id="IPR020471">
    <property type="entry name" value="AKR"/>
</dbReference>
<organism evidence="2 3">
    <name type="scientific">Labrys neptuniae</name>
    <dbReference type="NCBI Taxonomy" id="376174"/>
    <lineage>
        <taxon>Bacteria</taxon>
        <taxon>Pseudomonadati</taxon>
        <taxon>Pseudomonadota</taxon>
        <taxon>Alphaproteobacteria</taxon>
        <taxon>Hyphomicrobiales</taxon>
        <taxon>Xanthobacteraceae</taxon>
        <taxon>Labrys</taxon>
    </lineage>
</organism>
<dbReference type="SUPFAM" id="SSF51430">
    <property type="entry name" value="NAD(P)-linked oxidoreductase"/>
    <property type="match status" value="1"/>
</dbReference>
<dbReference type="PANTHER" id="PTHR42686:SF1">
    <property type="entry name" value="GH17980P-RELATED"/>
    <property type="match status" value="1"/>
</dbReference>
<gene>
    <name evidence="2" type="ORF">ABXS05_17930</name>
</gene>
<evidence type="ECO:0000313" key="2">
    <source>
        <dbReference type="EMBL" id="MEW9307437.1"/>
    </source>
</evidence>
<dbReference type="Proteomes" id="UP001555786">
    <property type="component" value="Unassembled WGS sequence"/>
</dbReference>
<dbReference type="Pfam" id="PF00248">
    <property type="entry name" value="Aldo_ket_red"/>
    <property type="match status" value="1"/>
</dbReference>
<dbReference type="InterPro" id="IPR023210">
    <property type="entry name" value="NADP_OxRdtase_dom"/>
</dbReference>
<dbReference type="EMBL" id="JBFNQD010000005">
    <property type="protein sequence ID" value="MEW9307437.1"/>
    <property type="molecule type" value="Genomic_DNA"/>
</dbReference>
<dbReference type="RefSeq" id="WP_311944258.1">
    <property type="nucleotide sequence ID" value="NZ_JAVSCS010000046.1"/>
</dbReference>
<feature type="domain" description="NADP-dependent oxidoreductase" evidence="1">
    <location>
        <begin position="25"/>
        <end position="335"/>
    </location>
</feature>
<dbReference type="InterPro" id="IPR036812">
    <property type="entry name" value="NAD(P)_OxRdtase_dom_sf"/>
</dbReference>
<accession>A0ABV3PP63</accession>
<comment type="caution">
    <text evidence="2">The sequence shown here is derived from an EMBL/GenBank/DDBJ whole genome shotgun (WGS) entry which is preliminary data.</text>
</comment>
<dbReference type="Gene3D" id="3.20.20.100">
    <property type="entry name" value="NADP-dependent oxidoreductase domain"/>
    <property type="match status" value="1"/>
</dbReference>
<evidence type="ECO:0000313" key="3">
    <source>
        <dbReference type="Proteomes" id="UP001555786"/>
    </source>
</evidence>
<keyword evidence="3" id="KW-1185">Reference proteome</keyword>
<dbReference type="PANTHER" id="PTHR42686">
    <property type="entry name" value="GH17980P-RELATED"/>
    <property type="match status" value="1"/>
</dbReference>
<dbReference type="CDD" id="cd19152">
    <property type="entry name" value="AKR_AKR15A"/>
    <property type="match status" value="1"/>
</dbReference>
<name>A0ABV3PP63_9HYPH</name>
<proteinExistence type="predicted"/>
<evidence type="ECO:0000259" key="1">
    <source>
        <dbReference type="Pfam" id="PF00248"/>
    </source>
</evidence>
<protein>
    <submittedName>
        <fullName evidence="2">Aldo/keto reductase</fullName>
    </submittedName>
</protein>
<reference evidence="2 3" key="1">
    <citation type="submission" date="2024-07" db="EMBL/GenBank/DDBJ databases">
        <title>Description of Labrys sedimenti sp. nov., isolated from a diclofenac-degrading enrichment culture.</title>
        <authorList>
            <person name="Tancsics A."/>
            <person name="Csepanyi A."/>
        </authorList>
    </citation>
    <scope>NUCLEOTIDE SEQUENCE [LARGE SCALE GENOMIC DNA]</scope>
    <source>
        <strain evidence="2 3">LMG 23578</strain>
    </source>
</reference>
<sequence length="345" mass="38152">MQLPIMPGNAAPRRLGKTSVMLTPVGLGGGPMGDMFENLDEDKVRATFRGAWDAGIRYFDTSPWYGRGLSELRFGEALRQRPRSDFILSTKIGRTFHRPKDVDTFKGPFWYGGLSFQERFDYTYDGVMRAYEQSQMRLGINRIDLLLIHDLDVPHVGSADLVAQHFLDLERSGWRALEMLKHYGEIQGIGAGVNVLGTIPEMLKRFDLDFFLVAMPYTLIDQGPLDLEFPLCQERGVGVVIGSPFASGILATGAGVPTPYYRYTPAAPEIIEKVRKIEAVCAAHKVPLKAAAFQFVLRHPIVASVISGAVTPEQAAENVSLLGVAIPDAFWSDLRQQGLIDARAP</sequence>